<evidence type="ECO:0000313" key="2">
    <source>
        <dbReference type="EMBL" id="KAJ1353100.1"/>
    </source>
</evidence>
<gene>
    <name evidence="2" type="ORF">KIN20_009655</name>
</gene>
<accession>A0AAD5M6P1</accession>
<dbReference type="AlphaFoldDB" id="A0AAD5M6P1"/>
<organism evidence="2 3">
    <name type="scientific">Parelaphostrongylus tenuis</name>
    <name type="common">Meningeal worm</name>
    <dbReference type="NCBI Taxonomy" id="148309"/>
    <lineage>
        <taxon>Eukaryota</taxon>
        <taxon>Metazoa</taxon>
        <taxon>Ecdysozoa</taxon>
        <taxon>Nematoda</taxon>
        <taxon>Chromadorea</taxon>
        <taxon>Rhabditida</taxon>
        <taxon>Rhabditina</taxon>
        <taxon>Rhabditomorpha</taxon>
        <taxon>Strongyloidea</taxon>
        <taxon>Metastrongylidae</taxon>
        <taxon>Parelaphostrongylus</taxon>
    </lineage>
</organism>
<reference evidence="2" key="1">
    <citation type="submission" date="2021-06" db="EMBL/GenBank/DDBJ databases">
        <title>Parelaphostrongylus tenuis whole genome reference sequence.</title>
        <authorList>
            <person name="Garwood T.J."/>
            <person name="Larsen P.A."/>
            <person name="Fountain-Jones N.M."/>
            <person name="Garbe J.R."/>
            <person name="Macchietto M.G."/>
            <person name="Kania S.A."/>
            <person name="Gerhold R.W."/>
            <person name="Richards J.E."/>
            <person name="Wolf T.M."/>
        </authorList>
    </citation>
    <scope>NUCLEOTIDE SEQUENCE</scope>
    <source>
        <strain evidence="2">MNPRO001-30</strain>
        <tissue evidence="2">Meninges</tissue>
    </source>
</reference>
<protein>
    <submittedName>
        <fullName evidence="2">Uncharacterized protein</fullName>
    </submittedName>
</protein>
<proteinExistence type="predicted"/>
<dbReference type="Proteomes" id="UP001196413">
    <property type="component" value="Unassembled WGS sequence"/>
</dbReference>
<evidence type="ECO:0000313" key="3">
    <source>
        <dbReference type="Proteomes" id="UP001196413"/>
    </source>
</evidence>
<feature type="compositionally biased region" description="Polar residues" evidence="1">
    <location>
        <begin position="1"/>
        <end position="10"/>
    </location>
</feature>
<feature type="region of interest" description="Disordered" evidence="1">
    <location>
        <begin position="1"/>
        <end position="20"/>
    </location>
</feature>
<evidence type="ECO:0000256" key="1">
    <source>
        <dbReference type="SAM" id="MobiDB-lite"/>
    </source>
</evidence>
<keyword evidence="3" id="KW-1185">Reference proteome</keyword>
<dbReference type="EMBL" id="JAHQIW010001603">
    <property type="protein sequence ID" value="KAJ1353100.1"/>
    <property type="molecule type" value="Genomic_DNA"/>
</dbReference>
<comment type="caution">
    <text evidence="2">The sequence shown here is derived from an EMBL/GenBank/DDBJ whole genome shotgun (WGS) entry which is preliminary data.</text>
</comment>
<name>A0AAD5M6P1_PARTN</name>
<sequence length="74" mass="8051">MTDATDNSEMPNKEKTTGIDGLDTVKKAKLSLNVERSISDVHGASAAFTKSAVSPVIGRLYSQLIIKWTIDQTR</sequence>